<proteinExistence type="predicted"/>
<feature type="signal peptide" evidence="1">
    <location>
        <begin position="1"/>
        <end position="20"/>
    </location>
</feature>
<feature type="chain" id="PRO_5047445821" evidence="1">
    <location>
        <begin position="21"/>
        <end position="178"/>
    </location>
</feature>
<dbReference type="Proteomes" id="UP000626242">
    <property type="component" value="Unassembled WGS sequence"/>
</dbReference>
<keyword evidence="3" id="KW-1185">Reference proteome</keyword>
<evidence type="ECO:0000313" key="3">
    <source>
        <dbReference type="Proteomes" id="UP000626242"/>
    </source>
</evidence>
<evidence type="ECO:0000313" key="2">
    <source>
        <dbReference type="EMBL" id="MBD8019048.1"/>
    </source>
</evidence>
<gene>
    <name evidence="2" type="ORF">H9628_11255</name>
</gene>
<organism evidence="2 3">
    <name type="scientific">Kaistella pullorum</name>
    <dbReference type="NCBI Taxonomy" id="2763074"/>
    <lineage>
        <taxon>Bacteria</taxon>
        <taxon>Pseudomonadati</taxon>
        <taxon>Bacteroidota</taxon>
        <taxon>Flavobacteriia</taxon>
        <taxon>Flavobacteriales</taxon>
        <taxon>Weeksellaceae</taxon>
        <taxon>Chryseobacterium group</taxon>
        <taxon>Kaistella</taxon>
    </lineage>
</organism>
<evidence type="ECO:0000256" key="1">
    <source>
        <dbReference type="SAM" id="SignalP"/>
    </source>
</evidence>
<accession>A0ABR8WQ85</accession>
<reference evidence="2 3" key="1">
    <citation type="submission" date="2020-08" db="EMBL/GenBank/DDBJ databases">
        <title>A Genomic Blueprint of the Chicken Gut Microbiome.</title>
        <authorList>
            <person name="Gilroy R."/>
            <person name="Ravi A."/>
            <person name="Getino M."/>
            <person name="Pursley I."/>
            <person name="Horton D.L."/>
            <person name="Alikhan N.-F."/>
            <person name="Baker D."/>
            <person name="Gharbi K."/>
            <person name="Hall N."/>
            <person name="Watson M."/>
            <person name="Adriaenssens E.M."/>
            <person name="Foster-Nyarko E."/>
            <person name="Jarju S."/>
            <person name="Secka A."/>
            <person name="Antonio M."/>
            <person name="Oren A."/>
            <person name="Chaudhuri R."/>
            <person name="La Ragione R.M."/>
            <person name="Hildebrand F."/>
            <person name="Pallen M.J."/>
        </authorList>
    </citation>
    <scope>NUCLEOTIDE SEQUENCE [LARGE SCALE GENOMIC DNA]</scope>
    <source>
        <strain evidence="2 3">Sa1CVA4</strain>
    </source>
</reference>
<dbReference type="RefSeq" id="WP_251834239.1">
    <property type="nucleotide sequence ID" value="NZ_JACSPS010000004.1"/>
</dbReference>
<protein>
    <submittedName>
        <fullName evidence="2">Uncharacterized protein</fullName>
    </submittedName>
</protein>
<dbReference type="EMBL" id="JACSPS010000004">
    <property type="protein sequence ID" value="MBD8019048.1"/>
    <property type="molecule type" value="Genomic_DNA"/>
</dbReference>
<sequence>MRTKLMLPAFLCVQIFCAQSADPTNQLRQHELEIKELSRQVQYYKNALNVNQAIRSVTFENIRFDVTQVIGSKKDGTVEVNFLYTNVGPTLRSLQCERALMVDPKGNQHLTTQMYIAPNGRIVANEVLPKTAYRGGVLFKKQNSYLPTIRSLALYIYPRDNFSNPVPVVFENIPVIWQ</sequence>
<keyword evidence="1" id="KW-0732">Signal</keyword>
<name>A0ABR8WQ85_9FLAO</name>
<comment type="caution">
    <text evidence="2">The sequence shown here is derived from an EMBL/GenBank/DDBJ whole genome shotgun (WGS) entry which is preliminary data.</text>
</comment>